<sequence length="494" mass="56107">MASTFTFEALAKSTCRCRKPKLGNYLQGPSSHADFDKDKTDYWKTWMWGVKVPVTRELDPKYEWDPYLTGMLLVEEGGFLEPHEPAAWFSDVSYGFLPVTSGYRRVLTFDMIEYGKSISSGRLLEDQHSDLRNVWSGWVGDPGRHGYLCHALSHNYRHDLLYYSLFGKADRTLIEELLEEICPSLGLEVFLAKLERKVVGACGEARERRNHAEYTIENRGRRQSQGLARPLTKIEAGIEEHFQTKLDHGLREYYAIETVLEEEFSFKVLLDDNVNDLAASLDLLTDNVLDQSCFNNLPPQEEKAGDGGVGKVSTVTHWYTVLAIVLVPSSSVLSFLGEITRPALGYLLHRSLYSFANDNHFRHIKLALTPDVIRKWPDKIMSRERIVSDALAASLRFRDQSMFEELVTHATDITAYEICEPLWQWVVLRPSFLGDIAGGISTLLKKFARIHDRYEILSIVVASSRESNLADSFLEPEIKCLMVDGMVPPPPPPP</sequence>
<protein>
    <submittedName>
        <fullName evidence="1">Uncharacterized protein</fullName>
    </submittedName>
</protein>
<dbReference type="EMBL" id="JAULSW010000001">
    <property type="protein sequence ID" value="KAK3394608.1"/>
    <property type="molecule type" value="Genomic_DNA"/>
</dbReference>
<feature type="non-terminal residue" evidence="1">
    <location>
        <position position="1"/>
    </location>
</feature>
<reference evidence="1" key="1">
    <citation type="journal article" date="2023" name="Mol. Phylogenet. Evol.">
        <title>Genome-scale phylogeny and comparative genomics of the fungal order Sordariales.</title>
        <authorList>
            <person name="Hensen N."/>
            <person name="Bonometti L."/>
            <person name="Westerberg I."/>
            <person name="Brannstrom I.O."/>
            <person name="Guillou S."/>
            <person name="Cros-Aarteil S."/>
            <person name="Calhoun S."/>
            <person name="Haridas S."/>
            <person name="Kuo A."/>
            <person name="Mondo S."/>
            <person name="Pangilinan J."/>
            <person name="Riley R."/>
            <person name="LaButti K."/>
            <person name="Andreopoulos B."/>
            <person name="Lipzen A."/>
            <person name="Chen C."/>
            <person name="Yan M."/>
            <person name="Daum C."/>
            <person name="Ng V."/>
            <person name="Clum A."/>
            <person name="Steindorff A."/>
            <person name="Ohm R.A."/>
            <person name="Martin F."/>
            <person name="Silar P."/>
            <person name="Natvig D.O."/>
            <person name="Lalanne C."/>
            <person name="Gautier V."/>
            <person name="Ament-Velasquez S.L."/>
            <person name="Kruys A."/>
            <person name="Hutchinson M.I."/>
            <person name="Powell A.J."/>
            <person name="Barry K."/>
            <person name="Miller A.N."/>
            <person name="Grigoriev I.V."/>
            <person name="Debuchy R."/>
            <person name="Gladieux P."/>
            <person name="Hiltunen Thoren M."/>
            <person name="Johannesson H."/>
        </authorList>
    </citation>
    <scope>NUCLEOTIDE SEQUENCE</scope>
    <source>
        <strain evidence="1">CBS 232.78</strain>
    </source>
</reference>
<evidence type="ECO:0000313" key="1">
    <source>
        <dbReference type="EMBL" id="KAK3394608.1"/>
    </source>
</evidence>
<accession>A0AAE0P745</accession>
<dbReference type="Proteomes" id="UP001285441">
    <property type="component" value="Unassembled WGS sequence"/>
</dbReference>
<organism evidence="1 2">
    <name type="scientific">Podospora didyma</name>
    <dbReference type="NCBI Taxonomy" id="330526"/>
    <lineage>
        <taxon>Eukaryota</taxon>
        <taxon>Fungi</taxon>
        <taxon>Dikarya</taxon>
        <taxon>Ascomycota</taxon>
        <taxon>Pezizomycotina</taxon>
        <taxon>Sordariomycetes</taxon>
        <taxon>Sordariomycetidae</taxon>
        <taxon>Sordariales</taxon>
        <taxon>Podosporaceae</taxon>
        <taxon>Podospora</taxon>
    </lineage>
</organism>
<proteinExistence type="predicted"/>
<dbReference type="AlphaFoldDB" id="A0AAE0P745"/>
<gene>
    <name evidence="1" type="ORF">B0H63DRAFT_506286</name>
</gene>
<name>A0AAE0P745_9PEZI</name>
<reference evidence="1" key="2">
    <citation type="submission" date="2023-06" db="EMBL/GenBank/DDBJ databases">
        <authorList>
            <consortium name="Lawrence Berkeley National Laboratory"/>
            <person name="Haridas S."/>
            <person name="Hensen N."/>
            <person name="Bonometti L."/>
            <person name="Westerberg I."/>
            <person name="Brannstrom I.O."/>
            <person name="Guillou S."/>
            <person name="Cros-Aarteil S."/>
            <person name="Calhoun S."/>
            <person name="Kuo A."/>
            <person name="Mondo S."/>
            <person name="Pangilinan J."/>
            <person name="Riley R."/>
            <person name="LaButti K."/>
            <person name="Andreopoulos B."/>
            <person name="Lipzen A."/>
            <person name="Chen C."/>
            <person name="Yanf M."/>
            <person name="Daum C."/>
            <person name="Ng V."/>
            <person name="Clum A."/>
            <person name="Steindorff A."/>
            <person name="Ohm R."/>
            <person name="Martin F."/>
            <person name="Silar P."/>
            <person name="Natvig D."/>
            <person name="Lalanne C."/>
            <person name="Gautier V."/>
            <person name="Ament-velasquez S.L."/>
            <person name="Kruys A."/>
            <person name="Hutchinson M.I."/>
            <person name="Powell A.J."/>
            <person name="Barry K."/>
            <person name="Miller A.N."/>
            <person name="Grigoriev I.V."/>
            <person name="Debuchy R."/>
            <person name="Gladieux P."/>
            <person name="Thoren M.H."/>
            <person name="Johannesson H."/>
        </authorList>
    </citation>
    <scope>NUCLEOTIDE SEQUENCE</scope>
    <source>
        <strain evidence="1">CBS 232.78</strain>
    </source>
</reference>
<comment type="caution">
    <text evidence="1">The sequence shown here is derived from an EMBL/GenBank/DDBJ whole genome shotgun (WGS) entry which is preliminary data.</text>
</comment>
<evidence type="ECO:0000313" key="2">
    <source>
        <dbReference type="Proteomes" id="UP001285441"/>
    </source>
</evidence>
<keyword evidence="2" id="KW-1185">Reference proteome</keyword>